<dbReference type="InterPro" id="IPR036961">
    <property type="entry name" value="Kinesin_motor_dom_sf"/>
</dbReference>
<dbReference type="GO" id="GO:0003777">
    <property type="term" value="F:microtubule motor activity"/>
    <property type="evidence" value="ECO:0007669"/>
    <property type="project" value="InterPro"/>
</dbReference>
<dbReference type="InterPro" id="IPR027417">
    <property type="entry name" value="P-loop_NTPase"/>
</dbReference>
<evidence type="ECO:0000256" key="1">
    <source>
        <dbReference type="ARBA" id="ARBA00007310"/>
    </source>
</evidence>
<dbReference type="GO" id="GO:0043515">
    <property type="term" value="F:kinetochore binding"/>
    <property type="evidence" value="ECO:0007669"/>
    <property type="project" value="UniProtKB-ARBA"/>
</dbReference>
<dbReference type="InterPro" id="IPR001752">
    <property type="entry name" value="Kinesin_motor_dom"/>
</dbReference>
<evidence type="ECO:0000313" key="10">
    <source>
        <dbReference type="Proteomes" id="UP001229421"/>
    </source>
</evidence>
<comment type="caution">
    <text evidence="9">The sequence shown here is derived from an EMBL/GenBank/DDBJ whole genome shotgun (WGS) entry which is preliminary data.</text>
</comment>
<sequence>MERINVAVRARPLSPEDVKTSPWRISGNSILFSNPPTKFEFDRIFREDCRTVDVYESKTKDIVSAAIGGFNGTVFAYGQTNSGKTHTMRGSSVEPGVIPLAVHDLFDMIQQEIDREFLLRMSYMEIYNEEINDLLAPEHRKLQIHESIERGIFVAGLKEEIVTSPKQVLEFMEFGEAHRHIGETNMNLHSSRSHTIFRMIIESRDKVEDEHAESSCDAVRVSVLNLVDLAGSERAAKTGAEGVRLKEGSHINKSLMTLGTVIKKLSEGAESQGGHVPYRDSKLTRILQPALGGNANTAIICNITLAQIHADETKSSLQFASRALRVTNCAHVNEILTDAALLKRQKKEIEELRAKLQGSHSDHLGEEILNLRNTLLQSELERERIALELEEEKKAQAERDKMLLEQAKKIQNLSSMVLSSNRDEVAVHHKKEKRRETWCPGKLPEKMVNKLPSTIPGQASAVKPVRIDRERGPLLPFEELVNENTSNAMKQERYCNNQRPRDFGLPNPHSLMHVTSRKKAPARKRSLPTESVELTEMREEYEKLLLQFETQRTSSEIEIDCLKRRLVEVNRKSNPDEKAIELSISEKSNEMEASLVIKQLQEKISMLEMERSSSLQNLESAIVLETEKNMYANNKKEELYTELLAAQDEARLTRQQLNLMDEKILADIQEITFDIQCSKTLVESMMDEHLQSCTALSELIADVRSFSSVDSIQIKMLLGDYEKVHSCMKSKVDDLEREKLLIYNQSEDLQKKIEEALLNGENSARALTELSEQYETEKTELYSEILTLQDEISHLSSSALAKEKESMRKDLEKTKAKLKETESKLRTTIQEKTKLEGEKASAEREIKRLQSQKTILERDMAKRETTAARRRDSVVDRSSNIFDSRKGKGLGVTVDQEEYRKLEVLAFEMETTIGSLEEKLAISNDEKQQAVLRSETLIFEVEELSAKLNFSNSELQKLEELVSSLRANLEEATLHNENADRSISRLLEEKEEMAMQLTDALLAIEEERAIWSTTEKASTEAIENKSKSYTAEIALLTDAISKVKSELEASREECQAVSEKLAFSEEKMEVEKACSDKKSLEIEQLKNDIRLFDDQKRITENALKSKLESLSVDHRNACEKVDKLQMDLYALSKERDDLVVKVKEFGQTSVPTDDIKKLHNQLLEISKERDEGLAQIEVLQTHKAEQQLLIGKCNEELSNAKAEVEDLTMKLSTLEAKTHNEVKNNIQTAKLRMRLHGAQTKLDSIRVRCREEAHEKDYMHKQFEEATTKLKRELVSRGIEILNLKKQLALSS</sequence>
<feature type="coiled-coil region" evidence="7">
    <location>
        <begin position="597"/>
        <end position="656"/>
    </location>
</feature>
<dbReference type="InterPro" id="IPR027640">
    <property type="entry name" value="Kinesin-like_fam"/>
</dbReference>
<dbReference type="PRINTS" id="PR00380">
    <property type="entry name" value="KINESINHEAVY"/>
</dbReference>
<evidence type="ECO:0000259" key="8">
    <source>
        <dbReference type="PROSITE" id="PS50067"/>
    </source>
</evidence>
<feature type="domain" description="Kinesin motor" evidence="8">
    <location>
        <begin position="3"/>
        <end position="326"/>
    </location>
</feature>
<dbReference type="PROSITE" id="PS00411">
    <property type="entry name" value="KINESIN_MOTOR_1"/>
    <property type="match status" value="1"/>
</dbReference>
<feature type="binding site" evidence="6">
    <location>
        <begin position="78"/>
        <end position="85"/>
    </location>
    <ligand>
        <name>ATP</name>
        <dbReference type="ChEBI" id="CHEBI:30616"/>
    </ligand>
</feature>
<keyword evidence="3 6" id="KW-0067">ATP-binding</keyword>
<dbReference type="GO" id="GO:1901987">
    <property type="term" value="P:regulation of cell cycle phase transition"/>
    <property type="evidence" value="ECO:0007669"/>
    <property type="project" value="UniProtKB-ARBA"/>
</dbReference>
<feature type="coiled-coil region" evidence="7">
    <location>
        <begin position="718"/>
        <end position="866"/>
    </location>
</feature>
<evidence type="ECO:0000256" key="4">
    <source>
        <dbReference type="ARBA" id="ARBA00023054"/>
    </source>
</evidence>
<name>A0AAD8KAV1_TARER</name>
<dbReference type="CDD" id="cd01374">
    <property type="entry name" value="KISc_CENP_E"/>
    <property type="match status" value="1"/>
</dbReference>
<gene>
    <name evidence="9" type="ORF">QVD17_28380</name>
</gene>
<dbReference type="GO" id="GO:0007018">
    <property type="term" value="P:microtubule-based movement"/>
    <property type="evidence" value="ECO:0007669"/>
    <property type="project" value="InterPro"/>
</dbReference>
<evidence type="ECO:0000256" key="7">
    <source>
        <dbReference type="SAM" id="Coils"/>
    </source>
</evidence>
<feature type="coiled-coil region" evidence="7">
    <location>
        <begin position="332"/>
        <end position="407"/>
    </location>
</feature>
<keyword evidence="10" id="KW-1185">Reference proteome</keyword>
<dbReference type="GO" id="GO:0008017">
    <property type="term" value="F:microtubule binding"/>
    <property type="evidence" value="ECO:0007669"/>
    <property type="project" value="InterPro"/>
</dbReference>
<evidence type="ECO:0000256" key="5">
    <source>
        <dbReference type="ARBA" id="ARBA00023175"/>
    </source>
</evidence>
<dbReference type="GO" id="GO:0005524">
    <property type="term" value="F:ATP binding"/>
    <property type="evidence" value="ECO:0007669"/>
    <property type="project" value="UniProtKB-UniRule"/>
</dbReference>
<feature type="coiled-coil region" evidence="7">
    <location>
        <begin position="1033"/>
        <end position="1102"/>
    </location>
</feature>
<comment type="similarity">
    <text evidence="1">Belongs to the TRAFAC class myosin-kinesin ATPase superfamily. Kinesin family. KIN-7 subfamily.</text>
</comment>
<dbReference type="Pfam" id="PF00225">
    <property type="entry name" value="Kinesin"/>
    <property type="match status" value="1"/>
</dbReference>
<dbReference type="Gene3D" id="3.40.850.10">
    <property type="entry name" value="Kinesin motor domain"/>
    <property type="match status" value="1"/>
</dbReference>
<dbReference type="Proteomes" id="UP001229421">
    <property type="component" value="Unassembled WGS sequence"/>
</dbReference>
<dbReference type="GO" id="GO:0000226">
    <property type="term" value="P:microtubule cytoskeleton organization"/>
    <property type="evidence" value="ECO:0007669"/>
    <property type="project" value="UniProtKB-ARBA"/>
</dbReference>
<dbReference type="SMART" id="SM00129">
    <property type="entry name" value="KISc"/>
    <property type="match status" value="1"/>
</dbReference>
<dbReference type="EMBL" id="JAUHHV010000007">
    <property type="protein sequence ID" value="KAK1419218.1"/>
    <property type="molecule type" value="Genomic_DNA"/>
</dbReference>
<dbReference type="GO" id="GO:0008608">
    <property type="term" value="P:attachment of spindle microtubules to kinetochore"/>
    <property type="evidence" value="ECO:0007669"/>
    <property type="project" value="UniProtKB-ARBA"/>
</dbReference>
<dbReference type="InterPro" id="IPR019821">
    <property type="entry name" value="Kinesin_motor_CS"/>
</dbReference>
<keyword evidence="4 7" id="KW-0175">Coiled coil</keyword>
<dbReference type="GO" id="GO:0140694">
    <property type="term" value="P:membraneless organelle assembly"/>
    <property type="evidence" value="ECO:0007669"/>
    <property type="project" value="UniProtKB-ARBA"/>
</dbReference>
<protein>
    <recommendedName>
        <fullName evidence="8">Kinesin motor domain-containing protein</fullName>
    </recommendedName>
</protein>
<evidence type="ECO:0000256" key="3">
    <source>
        <dbReference type="ARBA" id="ARBA00022840"/>
    </source>
</evidence>
<evidence type="ECO:0000256" key="6">
    <source>
        <dbReference type="PROSITE-ProRule" id="PRU00283"/>
    </source>
</evidence>
<dbReference type="GO" id="GO:0042327">
    <property type="term" value="P:positive regulation of phosphorylation"/>
    <property type="evidence" value="ECO:0007669"/>
    <property type="project" value="UniProtKB-ARBA"/>
</dbReference>
<dbReference type="GO" id="GO:0000278">
    <property type="term" value="P:mitotic cell cycle"/>
    <property type="evidence" value="ECO:0007669"/>
    <property type="project" value="UniProtKB-ARBA"/>
</dbReference>
<dbReference type="GO" id="GO:0000779">
    <property type="term" value="C:condensed chromosome, centromeric region"/>
    <property type="evidence" value="ECO:0007669"/>
    <property type="project" value="UniProtKB-ARBA"/>
</dbReference>
<keyword evidence="5 6" id="KW-0505">Motor protein</keyword>
<reference evidence="9" key="1">
    <citation type="journal article" date="2023" name="bioRxiv">
        <title>Improved chromosome-level genome assembly for marigold (Tagetes erecta).</title>
        <authorList>
            <person name="Jiang F."/>
            <person name="Yuan L."/>
            <person name="Wang S."/>
            <person name="Wang H."/>
            <person name="Xu D."/>
            <person name="Wang A."/>
            <person name="Fan W."/>
        </authorList>
    </citation>
    <scope>NUCLEOTIDE SEQUENCE</scope>
    <source>
        <strain evidence="9">WSJ</strain>
        <tissue evidence="9">Leaf</tissue>
    </source>
</reference>
<dbReference type="SUPFAM" id="SSF52540">
    <property type="entry name" value="P-loop containing nucleoside triphosphate hydrolases"/>
    <property type="match status" value="1"/>
</dbReference>
<dbReference type="GO" id="GO:0033044">
    <property type="term" value="P:regulation of chromosome organization"/>
    <property type="evidence" value="ECO:0007669"/>
    <property type="project" value="UniProtKB-ARBA"/>
</dbReference>
<dbReference type="PANTHER" id="PTHR47968">
    <property type="entry name" value="CENTROMERE PROTEIN E"/>
    <property type="match status" value="1"/>
</dbReference>
<feature type="coiled-coil region" evidence="7">
    <location>
        <begin position="941"/>
        <end position="1007"/>
    </location>
</feature>
<accession>A0AAD8KAV1</accession>
<dbReference type="PANTHER" id="PTHR47968:SF75">
    <property type="entry name" value="CENTROMERE-ASSOCIATED PROTEIN E"/>
    <property type="match status" value="1"/>
</dbReference>
<proteinExistence type="inferred from homology"/>
<dbReference type="PROSITE" id="PS50067">
    <property type="entry name" value="KINESIN_MOTOR_2"/>
    <property type="match status" value="1"/>
</dbReference>
<evidence type="ECO:0000256" key="2">
    <source>
        <dbReference type="ARBA" id="ARBA00022741"/>
    </source>
</evidence>
<dbReference type="FunFam" id="3.40.850.10:FF:000026">
    <property type="entry name" value="Centromere-associated protein E"/>
    <property type="match status" value="1"/>
</dbReference>
<evidence type="ECO:0000313" key="9">
    <source>
        <dbReference type="EMBL" id="KAK1419218.1"/>
    </source>
</evidence>
<feature type="coiled-coil region" evidence="7">
    <location>
        <begin position="1190"/>
        <end position="1217"/>
    </location>
</feature>
<organism evidence="9 10">
    <name type="scientific">Tagetes erecta</name>
    <name type="common">African marigold</name>
    <dbReference type="NCBI Taxonomy" id="13708"/>
    <lineage>
        <taxon>Eukaryota</taxon>
        <taxon>Viridiplantae</taxon>
        <taxon>Streptophyta</taxon>
        <taxon>Embryophyta</taxon>
        <taxon>Tracheophyta</taxon>
        <taxon>Spermatophyta</taxon>
        <taxon>Magnoliopsida</taxon>
        <taxon>eudicotyledons</taxon>
        <taxon>Gunneridae</taxon>
        <taxon>Pentapetalae</taxon>
        <taxon>asterids</taxon>
        <taxon>campanulids</taxon>
        <taxon>Asterales</taxon>
        <taxon>Asteraceae</taxon>
        <taxon>Asteroideae</taxon>
        <taxon>Heliantheae alliance</taxon>
        <taxon>Tageteae</taxon>
        <taxon>Tagetes</taxon>
    </lineage>
</organism>
<keyword evidence="2 6" id="KW-0547">Nucleotide-binding</keyword>